<feature type="domain" description="PatG" evidence="1">
    <location>
        <begin position="14"/>
        <end position="137"/>
    </location>
</feature>
<evidence type="ECO:0000259" key="1">
    <source>
        <dbReference type="Pfam" id="PF18047"/>
    </source>
</evidence>
<dbReference type="EMBL" id="JAFHLB010000006">
    <property type="protein sequence ID" value="MBN3577381.1"/>
    <property type="molecule type" value="Genomic_DNA"/>
</dbReference>
<name>A0ABS3A0T9_9VIBR</name>
<dbReference type="Proteomes" id="UP000779070">
    <property type="component" value="Unassembled WGS sequence"/>
</dbReference>
<dbReference type="InterPro" id="IPR040483">
    <property type="entry name" value="PatG_dom"/>
</dbReference>
<sequence>MGMNTFNQIMGGSYVYALGSIRPYLSSRDLQKEFDAAAKALGLADDDYYGVFSYSETTSNNQSITFRPYAYIAEKASWVFTINDVDTYMVVPKYTNELDALIAALNHSVVGDTVALIGTMVKSNKNEGKLKPSDSDLQLPSVVCNHVITQSAKQTPPIVIKHNDGFSASRRALNYLVFNFNTLIKGKLDLSGQLIEIQYQPYTKDPNRLLIEMILTYKSQNLESFYSCGIDVTDEYPFVDFPLRNYVPKAA</sequence>
<comment type="caution">
    <text evidence="2">The sequence shown here is derived from an EMBL/GenBank/DDBJ whole genome shotgun (WGS) entry which is preliminary data.</text>
</comment>
<accession>A0ABS3A0T9</accession>
<keyword evidence="3" id="KW-1185">Reference proteome</keyword>
<dbReference type="RefSeq" id="WP_206369410.1">
    <property type="nucleotide sequence ID" value="NZ_CAWPTM010000123.1"/>
</dbReference>
<gene>
    <name evidence="2" type="ORF">JYA62_06805</name>
</gene>
<dbReference type="Pfam" id="PF18047">
    <property type="entry name" value="PatG_D"/>
    <property type="match status" value="1"/>
</dbReference>
<organism evidence="2 3">
    <name type="scientific">Vibrio neptunius</name>
    <dbReference type="NCBI Taxonomy" id="170651"/>
    <lineage>
        <taxon>Bacteria</taxon>
        <taxon>Pseudomonadati</taxon>
        <taxon>Pseudomonadota</taxon>
        <taxon>Gammaproteobacteria</taxon>
        <taxon>Vibrionales</taxon>
        <taxon>Vibrionaceae</taxon>
        <taxon>Vibrio</taxon>
    </lineage>
</organism>
<reference evidence="2 3" key="1">
    <citation type="submission" date="2021-02" db="EMBL/GenBank/DDBJ databases">
        <title>Draft Genome Sequences of 5 Vibrio neptunius Strains Isolated From of Bivalve Hatcheries.</title>
        <authorList>
            <person name="Galvis F."/>
            <person name="Barja J.L."/>
            <person name="Lemos M.L."/>
            <person name="Balado M."/>
        </authorList>
    </citation>
    <scope>NUCLEOTIDE SEQUENCE [LARGE SCALE GENOMIC DNA]</scope>
    <source>
        <strain evidence="2 3">PP-145.98</strain>
    </source>
</reference>
<evidence type="ECO:0000313" key="2">
    <source>
        <dbReference type="EMBL" id="MBN3577381.1"/>
    </source>
</evidence>
<evidence type="ECO:0000313" key="3">
    <source>
        <dbReference type="Proteomes" id="UP000779070"/>
    </source>
</evidence>
<proteinExistence type="predicted"/>
<protein>
    <recommendedName>
        <fullName evidence="1">PatG domain-containing protein</fullName>
    </recommendedName>
</protein>